<dbReference type="GO" id="GO:0005737">
    <property type="term" value="C:cytoplasm"/>
    <property type="evidence" value="ECO:0007669"/>
    <property type="project" value="UniProtKB-SubCell"/>
</dbReference>
<dbReference type="Gene3D" id="1.25.40.570">
    <property type="match status" value="1"/>
</dbReference>
<dbReference type="InterPro" id="IPR036390">
    <property type="entry name" value="WH_DNA-bd_sf"/>
</dbReference>
<keyword evidence="6" id="KW-0736">Signalosome</keyword>
<keyword evidence="5" id="KW-0963">Cytoplasm</keyword>
<dbReference type="InterPro" id="IPR000717">
    <property type="entry name" value="PCI_dom"/>
</dbReference>
<evidence type="ECO:0000256" key="6">
    <source>
        <dbReference type="ARBA" id="ARBA00022790"/>
    </source>
</evidence>
<organism evidence="9">
    <name type="scientific">Phallusia mammillata</name>
    <dbReference type="NCBI Taxonomy" id="59560"/>
    <lineage>
        <taxon>Eukaryota</taxon>
        <taxon>Metazoa</taxon>
        <taxon>Chordata</taxon>
        <taxon>Tunicata</taxon>
        <taxon>Ascidiacea</taxon>
        <taxon>Phlebobranchia</taxon>
        <taxon>Ascidiidae</taxon>
        <taxon>Phallusia</taxon>
    </lineage>
</organism>
<keyword evidence="7" id="KW-0539">Nucleus</keyword>
<dbReference type="AlphaFoldDB" id="A0A6F9DAF4"/>
<evidence type="ECO:0000256" key="5">
    <source>
        <dbReference type="ARBA" id="ARBA00022490"/>
    </source>
</evidence>
<gene>
    <name evidence="9" type="primary">Cops3</name>
</gene>
<dbReference type="PROSITE" id="PS50250">
    <property type="entry name" value="PCI"/>
    <property type="match status" value="1"/>
</dbReference>
<proteinExistence type="evidence at transcript level"/>
<evidence type="ECO:0000313" key="9">
    <source>
        <dbReference type="EMBL" id="CAB3232897.1"/>
    </source>
</evidence>
<dbReference type="InterPro" id="IPR055089">
    <property type="entry name" value="COP9_N"/>
</dbReference>
<dbReference type="PANTHER" id="PTHR10758:SF1">
    <property type="entry name" value="COP9 SIGNALOSOME COMPLEX SUBUNIT 3"/>
    <property type="match status" value="1"/>
</dbReference>
<accession>A0A6F9DAF4</accession>
<dbReference type="PANTHER" id="PTHR10758">
    <property type="entry name" value="26S PROTEASOME NON-ATPASE REGULATORY SUBUNIT 3/COP9 SIGNALOSOME COMPLEX SUBUNIT 3"/>
    <property type="match status" value="1"/>
</dbReference>
<protein>
    <recommendedName>
        <fullName evidence="4">COP9 signalosome complex subunit 3</fullName>
    </recommendedName>
</protein>
<name>A0A6F9DAF4_9ASCI</name>
<evidence type="ECO:0000256" key="4">
    <source>
        <dbReference type="ARBA" id="ARBA00014878"/>
    </source>
</evidence>
<dbReference type="GO" id="GO:0008180">
    <property type="term" value="C:COP9 signalosome"/>
    <property type="evidence" value="ECO:0007669"/>
    <property type="project" value="UniProtKB-KW"/>
</dbReference>
<dbReference type="GO" id="GO:0006511">
    <property type="term" value="P:ubiquitin-dependent protein catabolic process"/>
    <property type="evidence" value="ECO:0007669"/>
    <property type="project" value="TreeGrafter"/>
</dbReference>
<reference evidence="9" key="1">
    <citation type="submission" date="2020-04" db="EMBL/GenBank/DDBJ databases">
        <authorList>
            <person name="Neveu A P."/>
        </authorList>
    </citation>
    <scope>NUCLEOTIDE SEQUENCE</scope>
    <source>
        <tissue evidence="9">Whole embryo</tissue>
    </source>
</reference>
<comment type="similarity">
    <text evidence="3">Belongs to the CSN3 family.</text>
</comment>
<dbReference type="Pfam" id="PF01399">
    <property type="entry name" value="PCI"/>
    <property type="match status" value="1"/>
</dbReference>
<sequence length="443" mass="50506">MEEFVNNVRTLSTQQQFSQLCEYMNKSWPLLTKNVSHLDTALEALDIQEHSLGVLYILCAKVSLLPTAFTSAEDFEQIFFQTQMFIGQCVPDQVQYATGNLCQMFHTMVQELCKRNMAIRGIKPICMALEKIRAHPSQLTSLHAALCQLCLDSKCMKPALQYLDIEITDIAKENGWYECKHFLCYYYYGGMIYAAMKNYSRALYFFEQAITCPATVVSHIMLGAYKKYILVSLLTEGKFVTPPKYTSQVISRFVKMFCNEYNSLVQAYATSEPEKVNAVIEANQSVFVADKNLGLVKQVLTSLHKRNIRRLTKTFITLSLSDVASRAYLTGPEQAETYLRQMIQDQEICAYIDHESEMVSFYDDSVKYNAANVLKEIDRDIQDFTELDRKLTAMDENIQVNPVYVQKIKSAGSQEEEFDGSILLSSSASTSRPSSILSKLMYK</sequence>
<evidence type="ECO:0000256" key="2">
    <source>
        <dbReference type="ARBA" id="ARBA00004496"/>
    </source>
</evidence>
<evidence type="ECO:0000256" key="7">
    <source>
        <dbReference type="ARBA" id="ARBA00023242"/>
    </source>
</evidence>
<dbReference type="SMART" id="SM00088">
    <property type="entry name" value="PINT"/>
    <property type="match status" value="1"/>
</dbReference>
<feature type="domain" description="PCI" evidence="8">
    <location>
        <begin position="198"/>
        <end position="366"/>
    </location>
</feature>
<evidence type="ECO:0000259" key="8">
    <source>
        <dbReference type="PROSITE" id="PS50250"/>
    </source>
</evidence>
<comment type="subcellular location">
    <subcellularLocation>
        <location evidence="2">Cytoplasm</location>
    </subcellularLocation>
    <subcellularLocation>
        <location evidence="1">Nucleus</location>
    </subcellularLocation>
</comment>
<evidence type="ECO:0000256" key="1">
    <source>
        <dbReference type="ARBA" id="ARBA00004123"/>
    </source>
</evidence>
<dbReference type="SUPFAM" id="SSF46785">
    <property type="entry name" value="Winged helix' DNA-binding domain"/>
    <property type="match status" value="1"/>
</dbReference>
<dbReference type="EMBL" id="LR784114">
    <property type="protein sequence ID" value="CAB3232897.1"/>
    <property type="molecule type" value="mRNA"/>
</dbReference>
<evidence type="ECO:0000256" key="3">
    <source>
        <dbReference type="ARBA" id="ARBA00007084"/>
    </source>
</evidence>
<dbReference type="Pfam" id="PF22788">
    <property type="entry name" value="COP9_hel_rpt"/>
    <property type="match status" value="1"/>
</dbReference>
<dbReference type="InterPro" id="IPR050756">
    <property type="entry name" value="CSN3"/>
</dbReference>